<evidence type="ECO:0000256" key="4">
    <source>
        <dbReference type="ARBA" id="ARBA00023136"/>
    </source>
</evidence>
<evidence type="ECO:0000256" key="3">
    <source>
        <dbReference type="ARBA" id="ARBA00022989"/>
    </source>
</evidence>
<comment type="subcellular location">
    <subcellularLocation>
        <location evidence="1">Membrane</location>
    </subcellularLocation>
</comment>
<organism evidence="7 8">
    <name type="scientific">Meloidogyne incognita</name>
    <name type="common">Southern root-knot nematode worm</name>
    <name type="synonym">Oxyuris incognita</name>
    <dbReference type="NCBI Taxonomy" id="6306"/>
    <lineage>
        <taxon>Eukaryota</taxon>
        <taxon>Metazoa</taxon>
        <taxon>Ecdysozoa</taxon>
        <taxon>Nematoda</taxon>
        <taxon>Chromadorea</taxon>
        <taxon>Rhabditida</taxon>
        <taxon>Tylenchina</taxon>
        <taxon>Tylenchomorpha</taxon>
        <taxon>Tylenchoidea</taxon>
        <taxon>Meloidogynidae</taxon>
        <taxon>Meloidogyninae</taxon>
        <taxon>Meloidogyne</taxon>
        <taxon>Meloidogyne incognita group</taxon>
    </lineage>
</organism>
<evidence type="ECO:0000256" key="2">
    <source>
        <dbReference type="ARBA" id="ARBA00022692"/>
    </source>
</evidence>
<keyword evidence="2 5" id="KW-0812">Transmembrane</keyword>
<dbReference type="GO" id="GO:0016020">
    <property type="term" value="C:membrane"/>
    <property type="evidence" value="ECO:0007669"/>
    <property type="project" value="UniProtKB-SubCell"/>
</dbReference>
<dbReference type="Pfam" id="PF01490">
    <property type="entry name" value="Aa_trans"/>
    <property type="match status" value="1"/>
</dbReference>
<keyword evidence="4 5" id="KW-0472">Membrane</keyword>
<evidence type="ECO:0000256" key="1">
    <source>
        <dbReference type="ARBA" id="ARBA00004370"/>
    </source>
</evidence>
<keyword evidence="7" id="KW-1185">Reference proteome</keyword>
<protein>
    <submittedName>
        <fullName evidence="8">Amino acid transporter transmembrane domain-containing protein</fullName>
    </submittedName>
</protein>
<dbReference type="Proteomes" id="UP000887563">
    <property type="component" value="Unplaced"/>
</dbReference>
<name>A0A914KYL2_MELIC</name>
<dbReference type="WBParaSite" id="Minc3s00138g05780">
    <property type="protein sequence ID" value="Minc3s00138g05780"/>
    <property type="gene ID" value="Minc3s00138g05780"/>
</dbReference>
<dbReference type="InterPro" id="IPR013057">
    <property type="entry name" value="AA_transpt_TM"/>
</dbReference>
<evidence type="ECO:0000256" key="5">
    <source>
        <dbReference type="SAM" id="Phobius"/>
    </source>
</evidence>
<dbReference type="AlphaFoldDB" id="A0A914KYL2"/>
<feature type="transmembrane region" description="Helical" evidence="5">
    <location>
        <begin position="12"/>
        <end position="40"/>
    </location>
</feature>
<evidence type="ECO:0000313" key="8">
    <source>
        <dbReference type="WBParaSite" id="Minc3s00138g05780"/>
    </source>
</evidence>
<keyword evidence="3 5" id="KW-1133">Transmembrane helix</keyword>
<sequence length="63" mass="6962">MENKLKRPSQMLGPFGILSSGIFLATLVYSSIGFFGYVAYGDKIKGSITQNLPQHQMLVLIKN</sequence>
<evidence type="ECO:0000313" key="7">
    <source>
        <dbReference type="Proteomes" id="UP000887563"/>
    </source>
</evidence>
<feature type="domain" description="Amino acid transporter transmembrane" evidence="6">
    <location>
        <begin position="1"/>
        <end position="59"/>
    </location>
</feature>
<accession>A0A914KYL2</accession>
<evidence type="ECO:0000259" key="6">
    <source>
        <dbReference type="Pfam" id="PF01490"/>
    </source>
</evidence>
<reference evidence="8" key="1">
    <citation type="submission" date="2022-11" db="UniProtKB">
        <authorList>
            <consortium name="WormBaseParasite"/>
        </authorList>
    </citation>
    <scope>IDENTIFICATION</scope>
</reference>
<proteinExistence type="predicted"/>